<dbReference type="SUPFAM" id="SSF56112">
    <property type="entry name" value="Protein kinase-like (PK-like)"/>
    <property type="match status" value="1"/>
</dbReference>
<dbReference type="SMART" id="SM00220">
    <property type="entry name" value="S_TKc"/>
    <property type="match status" value="1"/>
</dbReference>
<evidence type="ECO:0000259" key="8">
    <source>
        <dbReference type="PROSITE" id="PS50011"/>
    </source>
</evidence>
<proteinExistence type="predicted"/>
<reference evidence="9" key="1">
    <citation type="submission" date="2023-06" db="EMBL/GenBank/DDBJ databases">
        <authorList>
            <person name="Noh H."/>
        </authorList>
    </citation>
    <scope>NUCLEOTIDE SEQUENCE</scope>
    <source>
        <strain evidence="9">DUCC20226</strain>
    </source>
</reference>
<dbReference type="Pfam" id="PF00069">
    <property type="entry name" value="Pkinase"/>
    <property type="match status" value="1"/>
</dbReference>
<feature type="region of interest" description="Disordered" evidence="7">
    <location>
        <begin position="47"/>
        <end position="77"/>
    </location>
</feature>
<dbReference type="EMBL" id="JAUJFL010000002">
    <property type="protein sequence ID" value="KAK2609402.1"/>
    <property type="molecule type" value="Genomic_DNA"/>
</dbReference>
<keyword evidence="5 6" id="KW-0067">ATP-binding</keyword>
<dbReference type="PROSITE" id="PS50011">
    <property type="entry name" value="PROTEIN_KINASE_DOM"/>
    <property type="match status" value="1"/>
</dbReference>
<dbReference type="AlphaFoldDB" id="A0AAD9SK94"/>
<dbReference type="Gene3D" id="3.30.200.20">
    <property type="entry name" value="Phosphorylase Kinase, domain 1"/>
    <property type="match status" value="1"/>
</dbReference>
<dbReference type="GO" id="GO:0004674">
    <property type="term" value="F:protein serine/threonine kinase activity"/>
    <property type="evidence" value="ECO:0007669"/>
    <property type="project" value="UniProtKB-KW"/>
</dbReference>
<dbReference type="InterPro" id="IPR017441">
    <property type="entry name" value="Protein_kinase_ATP_BS"/>
</dbReference>
<evidence type="ECO:0000256" key="4">
    <source>
        <dbReference type="ARBA" id="ARBA00022777"/>
    </source>
</evidence>
<feature type="binding site" evidence="6">
    <location>
        <position position="545"/>
    </location>
    <ligand>
        <name>ATP</name>
        <dbReference type="ChEBI" id="CHEBI:30616"/>
    </ligand>
</feature>
<dbReference type="GO" id="GO:0005524">
    <property type="term" value="F:ATP binding"/>
    <property type="evidence" value="ECO:0007669"/>
    <property type="project" value="UniProtKB-UniRule"/>
</dbReference>
<keyword evidence="3 6" id="KW-0547">Nucleotide-binding</keyword>
<feature type="compositionally biased region" description="Polar residues" evidence="7">
    <location>
        <begin position="884"/>
        <end position="915"/>
    </location>
</feature>
<feature type="region of interest" description="Disordered" evidence="7">
    <location>
        <begin position="1013"/>
        <end position="1037"/>
    </location>
</feature>
<gene>
    <name evidence="9" type="ORF">N8I77_002899</name>
</gene>
<evidence type="ECO:0000256" key="7">
    <source>
        <dbReference type="SAM" id="MobiDB-lite"/>
    </source>
</evidence>
<feature type="compositionally biased region" description="Low complexity" evidence="7">
    <location>
        <begin position="867"/>
        <end position="883"/>
    </location>
</feature>
<accession>A0AAD9SK94</accession>
<evidence type="ECO:0000256" key="2">
    <source>
        <dbReference type="ARBA" id="ARBA00022679"/>
    </source>
</evidence>
<feature type="compositionally biased region" description="Basic and acidic residues" evidence="7">
    <location>
        <begin position="1022"/>
        <end position="1037"/>
    </location>
</feature>
<comment type="caution">
    <text evidence="9">The sequence shown here is derived from an EMBL/GenBank/DDBJ whole genome shotgun (WGS) entry which is preliminary data.</text>
</comment>
<evidence type="ECO:0000256" key="3">
    <source>
        <dbReference type="ARBA" id="ARBA00022741"/>
    </source>
</evidence>
<dbReference type="InterPro" id="IPR051175">
    <property type="entry name" value="CLK_kinases"/>
</dbReference>
<dbReference type="PANTHER" id="PTHR45646">
    <property type="entry name" value="SERINE/THREONINE-PROTEIN KINASE DOA-RELATED"/>
    <property type="match status" value="1"/>
</dbReference>
<keyword evidence="1" id="KW-0723">Serine/threonine-protein kinase</keyword>
<dbReference type="PROSITE" id="PS00107">
    <property type="entry name" value="PROTEIN_KINASE_ATP"/>
    <property type="match status" value="1"/>
</dbReference>
<dbReference type="InterPro" id="IPR011009">
    <property type="entry name" value="Kinase-like_dom_sf"/>
</dbReference>
<keyword evidence="2" id="KW-0808">Transferase</keyword>
<sequence>MIDMLVVTKVQDMVFYFEKKRNDTVTTQASRRRRSITVTMNFARRPWEHFPRRKSSSSTAPRRRSSTSTGSESTTYDIAERQIAEAGYAASEGSGTSTATFEGRRRSVNPDYDWEHDGEHDDIAELKMNLNNMSLWSPPLDALLKGSDTPRDLTKDDSASSVEEKSAGNGSPRVREIDSMDLSPPETGGDESRSRSTKEKILTHHQDVKEVEDSQLESLKEEVDENQGVDKPATSHSENTKSNVGDSLQQSASAKILSNKPSASDALKVGPLRLKTAQLDKDRKATEATSPNSSSPKSKTRPKLAVELPGIPESEAETLGRQRRLPMSRVRGLTSHPQGMNINRSSRPPVSLRRYPIRSLSSPLPGQPTTSPTQMMDLVNQRQLKFTNIREEKLRRLSSIEAARGSRRSQGLMGRRHASCPVSEAPPQKRLARVSISQRLSLSQRRKSVAQSIRGYIQSTRRRSSIFFRRTRSSESSSITYSPLRAIRYHENLEDYRPGGLHPVLIEDSLGESDRFKVLRKLGYGSFGTVWMCWDNKMERLRAVKVMHAETIKEDYEKEIKLLHLLSDGGDQLSVEDAYENHLAVPLEHFWQEGPNGRHLCIVMPVMGPNVQVAKFLGNVDFLKDICSQVASGLAFLHSKGLAHGDLHPGNILLQTNINDLSLEDAKPLFKQFRYECLHAEGQEGPGPYAPKHIYEPMNWTEVDWKYLKRDIAIIDFGALFKTSNPPNYQIINESLMAPEQFFGSNPSQSSDLWALGCSLTHILGSRNPFKESKTDVRWSPLRRWEDALGPLPQPYRAQWIGYRRGEMKRKYEELDESEPLGWRPGELERVKKRRLDVKGTEDVIFLFLAKPTRRGSTNTGLCRARNSNSPSASSDPSSNTSPKTAHQPKTSWPTLGSPNASHPRSQPRENQTSRHSGRDALDEQDLLVGRQSAVDTSDADAAEEEQPDLRRELGHRVGQPPGQTGGEEAVVEALVGGENLSLRGVLGRQPERAHAGLLVPEEHLQHEDVAVQASHGGCGRCSDEAHDWRKERMEGE</sequence>
<feature type="compositionally biased region" description="Polar residues" evidence="7">
    <location>
        <begin position="234"/>
        <end position="253"/>
    </location>
</feature>
<feature type="region of interest" description="Disordered" evidence="7">
    <location>
        <begin position="855"/>
        <end position="966"/>
    </location>
</feature>
<dbReference type="Gene3D" id="1.10.510.10">
    <property type="entry name" value="Transferase(Phosphotransferase) domain 1"/>
    <property type="match status" value="1"/>
</dbReference>
<keyword evidence="10" id="KW-1185">Reference proteome</keyword>
<keyword evidence="4" id="KW-0418">Kinase</keyword>
<feature type="compositionally biased region" description="Basic and acidic residues" evidence="7">
    <location>
        <begin position="190"/>
        <end position="212"/>
    </location>
</feature>
<dbReference type="InterPro" id="IPR000719">
    <property type="entry name" value="Prot_kinase_dom"/>
</dbReference>
<feature type="compositionally biased region" description="Acidic residues" evidence="7">
    <location>
        <begin position="938"/>
        <end position="947"/>
    </location>
</feature>
<protein>
    <recommendedName>
        <fullName evidence="8">Protein kinase domain-containing protein</fullName>
    </recommendedName>
</protein>
<feature type="domain" description="Protein kinase" evidence="8">
    <location>
        <begin position="516"/>
        <end position="873"/>
    </location>
</feature>
<evidence type="ECO:0000256" key="1">
    <source>
        <dbReference type="ARBA" id="ARBA00022527"/>
    </source>
</evidence>
<feature type="region of interest" description="Disordered" evidence="7">
    <location>
        <begin position="402"/>
        <end position="427"/>
    </location>
</feature>
<feature type="region of interest" description="Disordered" evidence="7">
    <location>
        <begin position="146"/>
        <end position="306"/>
    </location>
</feature>
<feature type="compositionally biased region" description="Basic residues" evidence="7">
    <location>
        <begin position="51"/>
        <end position="65"/>
    </location>
</feature>
<feature type="compositionally biased region" description="Basic and acidic residues" evidence="7">
    <location>
        <begin position="148"/>
        <end position="166"/>
    </location>
</feature>
<name>A0AAD9SK94_PHOAM</name>
<evidence type="ECO:0000313" key="9">
    <source>
        <dbReference type="EMBL" id="KAK2609402.1"/>
    </source>
</evidence>
<feature type="compositionally biased region" description="Low complexity" evidence="7">
    <location>
        <begin position="66"/>
        <end position="75"/>
    </location>
</feature>
<evidence type="ECO:0000313" key="10">
    <source>
        <dbReference type="Proteomes" id="UP001265746"/>
    </source>
</evidence>
<organism evidence="9 10">
    <name type="scientific">Phomopsis amygdali</name>
    <name type="common">Fusicoccum amygdali</name>
    <dbReference type="NCBI Taxonomy" id="1214568"/>
    <lineage>
        <taxon>Eukaryota</taxon>
        <taxon>Fungi</taxon>
        <taxon>Dikarya</taxon>
        <taxon>Ascomycota</taxon>
        <taxon>Pezizomycotina</taxon>
        <taxon>Sordariomycetes</taxon>
        <taxon>Sordariomycetidae</taxon>
        <taxon>Diaporthales</taxon>
        <taxon>Diaporthaceae</taxon>
        <taxon>Diaporthe</taxon>
    </lineage>
</organism>
<dbReference type="Proteomes" id="UP001265746">
    <property type="component" value="Unassembled WGS sequence"/>
</dbReference>
<evidence type="ECO:0000256" key="5">
    <source>
        <dbReference type="ARBA" id="ARBA00022840"/>
    </source>
</evidence>
<evidence type="ECO:0000256" key="6">
    <source>
        <dbReference type="PROSITE-ProRule" id="PRU10141"/>
    </source>
</evidence>